<dbReference type="PROSITE" id="PS00688">
    <property type="entry name" value="SIGMA54_INTERACT_3"/>
    <property type="match status" value="1"/>
</dbReference>
<dbReference type="GO" id="GO:0006355">
    <property type="term" value="P:regulation of DNA-templated transcription"/>
    <property type="evidence" value="ECO:0007669"/>
    <property type="project" value="InterPro"/>
</dbReference>
<protein>
    <recommendedName>
        <fullName evidence="5">Sigma-54 factor interaction domain-containing protein</fullName>
    </recommendedName>
</protein>
<proteinExistence type="predicted"/>
<dbReference type="InterPro" id="IPR003593">
    <property type="entry name" value="AAA+_ATPase"/>
</dbReference>
<reference evidence="6" key="1">
    <citation type="journal article" date="2014" name="Int. J. Syst. Evol. Microbiol.">
        <title>Complete genome sequence of Corynebacterium casei LMG S-19264T (=DSM 44701T), isolated from a smear-ripened cheese.</title>
        <authorList>
            <consortium name="US DOE Joint Genome Institute (JGI-PGF)"/>
            <person name="Walter F."/>
            <person name="Albersmeier A."/>
            <person name="Kalinowski J."/>
            <person name="Ruckert C."/>
        </authorList>
    </citation>
    <scope>NUCLEOTIDE SEQUENCE</scope>
    <source>
        <strain evidence="6">CGMCC 1.15448</strain>
    </source>
</reference>
<dbReference type="InterPro" id="IPR058031">
    <property type="entry name" value="AAA_lid_NorR"/>
</dbReference>
<comment type="caution">
    <text evidence="6">The sequence shown here is derived from an EMBL/GenBank/DDBJ whole genome shotgun (WGS) entry which is preliminary data.</text>
</comment>
<evidence type="ECO:0000313" key="7">
    <source>
        <dbReference type="Proteomes" id="UP000607559"/>
    </source>
</evidence>
<evidence type="ECO:0000259" key="5">
    <source>
        <dbReference type="PROSITE" id="PS50045"/>
    </source>
</evidence>
<dbReference type="InterPro" id="IPR002197">
    <property type="entry name" value="HTH_Fis"/>
</dbReference>
<feature type="domain" description="Sigma-54 factor interaction" evidence="5">
    <location>
        <begin position="1"/>
        <end position="217"/>
    </location>
</feature>
<keyword evidence="1" id="KW-0547">Nucleotide-binding</keyword>
<dbReference type="GO" id="GO:0005524">
    <property type="term" value="F:ATP binding"/>
    <property type="evidence" value="ECO:0007669"/>
    <property type="project" value="UniProtKB-KW"/>
</dbReference>
<dbReference type="GO" id="GO:0043565">
    <property type="term" value="F:sequence-specific DNA binding"/>
    <property type="evidence" value="ECO:0007669"/>
    <property type="project" value="InterPro"/>
</dbReference>
<dbReference type="AlphaFoldDB" id="A0A8J2UDF6"/>
<dbReference type="FunFam" id="3.40.50.300:FF:000006">
    <property type="entry name" value="DNA-binding transcriptional regulator NtrC"/>
    <property type="match status" value="1"/>
</dbReference>
<dbReference type="PANTHER" id="PTHR32071:SF123">
    <property type="entry name" value="DNA-BINDING TRANSCRIPTIONAL ACTIVATOR HYFR-RELATED"/>
    <property type="match status" value="1"/>
</dbReference>
<keyword evidence="3" id="KW-0805">Transcription regulation</keyword>
<dbReference type="InterPro" id="IPR002078">
    <property type="entry name" value="Sigma_54_int"/>
</dbReference>
<dbReference type="Proteomes" id="UP000607559">
    <property type="component" value="Unassembled WGS sequence"/>
</dbReference>
<accession>A0A8J2UDF6</accession>
<dbReference type="SUPFAM" id="SSF52540">
    <property type="entry name" value="P-loop containing nucleoside triphosphate hydrolases"/>
    <property type="match status" value="1"/>
</dbReference>
<dbReference type="PANTHER" id="PTHR32071">
    <property type="entry name" value="TRANSCRIPTIONAL REGULATORY PROTEIN"/>
    <property type="match status" value="1"/>
</dbReference>
<evidence type="ECO:0000256" key="1">
    <source>
        <dbReference type="ARBA" id="ARBA00022741"/>
    </source>
</evidence>
<dbReference type="EMBL" id="BMJC01000003">
    <property type="protein sequence ID" value="GGB02537.1"/>
    <property type="molecule type" value="Genomic_DNA"/>
</dbReference>
<dbReference type="Pfam" id="PF25601">
    <property type="entry name" value="AAA_lid_14"/>
    <property type="match status" value="1"/>
</dbReference>
<evidence type="ECO:0000313" key="6">
    <source>
        <dbReference type="EMBL" id="GGB02537.1"/>
    </source>
</evidence>
<keyword evidence="7" id="KW-1185">Reference proteome</keyword>
<dbReference type="SUPFAM" id="SSF46689">
    <property type="entry name" value="Homeodomain-like"/>
    <property type="match status" value="1"/>
</dbReference>
<sequence>MVSQVAESPSTALISGETGTGKELVARAIHRLSQRNDRMMIKVNCAAIPANLIESELFGHEKGSFTGATERRIGKFELAHKSTLFLDEIGELPLQLQSRLLRVLQEREIERIGGRTVIKTDVRIIAATNRDLQKEVIAGNFRSDLFYRLHVFPIQIPPLRDRKEDIPGLAAHFLVKHARKGSQSPTSISPRVMRQLMAYDWPGNVRELEHLIERSVLLTFGAVVDKLYLQLPKPVASDISVAGRRIKTIEEVEREHILAVLKLCDGKISGEGGAAEKLRIAPTTLSSKIKRLGIKRGINGNS</sequence>
<name>A0A8J2UDF6_9BACT</name>
<evidence type="ECO:0000256" key="4">
    <source>
        <dbReference type="ARBA" id="ARBA00023163"/>
    </source>
</evidence>
<keyword evidence="4" id="KW-0804">Transcription</keyword>
<evidence type="ECO:0000256" key="2">
    <source>
        <dbReference type="ARBA" id="ARBA00022840"/>
    </source>
</evidence>
<dbReference type="PROSITE" id="PS50045">
    <property type="entry name" value="SIGMA54_INTERACT_4"/>
    <property type="match status" value="1"/>
</dbReference>
<dbReference type="Gene3D" id="3.40.50.300">
    <property type="entry name" value="P-loop containing nucleotide triphosphate hydrolases"/>
    <property type="match status" value="1"/>
</dbReference>
<dbReference type="Pfam" id="PF02954">
    <property type="entry name" value="HTH_8"/>
    <property type="match status" value="1"/>
</dbReference>
<reference evidence="6" key="2">
    <citation type="submission" date="2020-09" db="EMBL/GenBank/DDBJ databases">
        <authorList>
            <person name="Sun Q."/>
            <person name="Zhou Y."/>
        </authorList>
    </citation>
    <scope>NUCLEOTIDE SEQUENCE</scope>
    <source>
        <strain evidence="6">CGMCC 1.15448</strain>
    </source>
</reference>
<organism evidence="6 7">
    <name type="scientific">Puia dinghuensis</name>
    <dbReference type="NCBI Taxonomy" id="1792502"/>
    <lineage>
        <taxon>Bacteria</taxon>
        <taxon>Pseudomonadati</taxon>
        <taxon>Bacteroidota</taxon>
        <taxon>Chitinophagia</taxon>
        <taxon>Chitinophagales</taxon>
        <taxon>Chitinophagaceae</taxon>
        <taxon>Puia</taxon>
    </lineage>
</organism>
<evidence type="ECO:0000256" key="3">
    <source>
        <dbReference type="ARBA" id="ARBA00023015"/>
    </source>
</evidence>
<dbReference type="Gene3D" id="1.10.10.60">
    <property type="entry name" value="Homeodomain-like"/>
    <property type="match status" value="1"/>
</dbReference>
<gene>
    <name evidence="6" type="ORF">GCM10011511_27270</name>
</gene>
<dbReference type="InterPro" id="IPR027417">
    <property type="entry name" value="P-loop_NTPase"/>
</dbReference>
<keyword evidence="2" id="KW-0067">ATP-binding</keyword>
<dbReference type="InterPro" id="IPR025944">
    <property type="entry name" value="Sigma_54_int_dom_CS"/>
</dbReference>
<dbReference type="InterPro" id="IPR009057">
    <property type="entry name" value="Homeodomain-like_sf"/>
</dbReference>
<dbReference type="CDD" id="cd00009">
    <property type="entry name" value="AAA"/>
    <property type="match status" value="1"/>
</dbReference>
<dbReference type="SMART" id="SM00382">
    <property type="entry name" value="AAA"/>
    <property type="match status" value="1"/>
</dbReference>
<dbReference type="Gene3D" id="1.10.8.60">
    <property type="match status" value="1"/>
</dbReference>
<dbReference type="Pfam" id="PF00158">
    <property type="entry name" value="Sigma54_activat"/>
    <property type="match status" value="1"/>
</dbReference>